<protein>
    <submittedName>
        <fullName evidence="1">Uncharacterized protein conserved in bacteria</fullName>
    </submittedName>
</protein>
<name>E8NCR0_MICTS</name>
<reference key="2">
    <citation type="submission" date="2011-02" db="EMBL/GenBank/DDBJ databases">
        <title>Genome sequence of Microbacterium testaceum StLB037.</title>
        <authorList>
            <person name="Morohoshi T."/>
            <person name="Wang W.Z."/>
            <person name="Someya N."/>
            <person name="Ikeda T."/>
        </authorList>
    </citation>
    <scope>NUCLEOTIDE SEQUENCE</scope>
    <source>
        <strain>StLB037</strain>
    </source>
</reference>
<gene>
    <name evidence="1" type="ordered locus">MTES_3176</name>
</gene>
<evidence type="ECO:0000313" key="1">
    <source>
        <dbReference type="EMBL" id="BAJ76140.1"/>
    </source>
</evidence>
<dbReference type="Pfam" id="PF07152">
    <property type="entry name" value="YaeQ"/>
    <property type="match status" value="1"/>
</dbReference>
<dbReference type="STRING" id="979556.MTES_3176"/>
<dbReference type="EMBL" id="AP012052">
    <property type="protein sequence ID" value="BAJ76140.1"/>
    <property type="molecule type" value="Genomic_DNA"/>
</dbReference>
<dbReference type="SMART" id="SM01322">
    <property type="entry name" value="YaeQ"/>
    <property type="match status" value="1"/>
</dbReference>
<dbReference type="Proteomes" id="UP000008975">
    <property type="component" value="Chromosome"/>
</dbReference>
<sequence>MRGDLASLDARRWILTPTSTRVGSTLVAIGATIHTFTVQLSDVDRGVYDELSIRVARHPSETDAYMLTRVLAYCLEYEEGIDFSEGISATDEPAVLVRDLTGALVAWIEVGAPDAARLHTGSMKAARTAVYTHRDPDKVAAPWAGKRIHRGDEVLLRSFDAGFVERMAGHIERRSTATLTRTEGRIYLELNGVSDETDIHTRPAA</sequence>
<dbReference type="Gene3D" id="3.10.640.10">
    <property type="entry name" value="Restriction endonuclease-like alpha-beta roll domain"/>
    <property type="match status" value="1"/>
</dbReference>
<dbReference type="InterPro" id="IPR009822">
    <property type="entry name" value="YaeQ"/>
</dbReference>
<evidence type="ECO:0000313" key="2">
    <source>
        <dbReference type="Proteomes" id="UP000008975"/>
    </source>
</evidence>
<reference evidence="1 2" key="1">
    <citation type="journal article" date="2011" name="J. Bacteriol.">
        <title>Genome sequence of Microbacterium testaceum StLB037, an N-acylhomoserine lactone-degrading bacterium isolated from potato leaves.</title>
        <authorList>
            <person name="Morohoshi T."/>
            <person name="Wang W.-Z."/>
            <person name="Someya N."/>
            <person name="Ikeda T."/>
        </authorList>
    </citation>
    <scope>NUCLEOTIDE SEQUENCE [LARGE SCALE GENOMIC DNA]</scope>
    <source>
        <strain evidence="1 2">StLB037</strain>
    </source>
</reference>
<dbReference type="HOGENOM" id="CLU_096741_0_0_11"/>
<dbReference type="KEGG" id="mts:MTES_3176"/>
<dbReference type="InterPro" id="IPR011335">
    <property type="entry name" value="Restrct_endonuc-II-like"/>
</dbReference>
<dbReference type="PANTHER" id="PTHR38784:SF1">
    <property type="entry name" value="SUCROSE PHOSPHORYLASE"/>
    <property type="match status" value="1"/>
</dbReference>
<organism evidence="1 2">
    <name type="scientific">Microbacterium testaceum (strain StLB037)</name>
    <dbReference type="NCBI Taxonomy" id="979556"/>
    <lineage>
        <taxon>Bacteria</taxon>
        <taxon>Bacillati</taxon>
        <taxon>Actinomycetota</taxon>
        <taxon>Actinomycetes</taxon>
        <taxon>Micrococcales</taxon>
        <taxon>Microbacteriaceae</taxon>
        <taxon>Microbacterium</taxon>
    </lineage>
</organism>
<proteinExistence type="predicted"/>
<accession>E8NCR0</accession>
<dbReference type="AlphaFoldDB" id="E8NCR0"/>
<dbReference type="eggNOG" id="COG4681">
    <property type="taxonomic scope" value="Bacteria"/>
</dbReference>
<dbReference type="SUPFAM" id="SSF52980">
    <property type="entry name" value="Restriction endonuclease-like"/>
    <property type="match status" value="1"/>
</dbReference>
<dbReference type="InterPro" id="IPR038590">
    <property type="entry name" value="YaeQ_sf"/>
</dbReference>
<dbReference type="PANTHER" id="PTHR38784">
    <property type="entry name" value="SUCROSE PHOSPHORYLASE"/>
    <property type="match status" value="1"/>
</dbReference>